<evidence type="ECO:0000259" key="3">
    <source>
        <dbReference type="Pfam" id="PF07715"/>
    </source>
</evidence>
<sequence length="276" mass="28891">MKRKKTDCDHHQGMVKRAKNVCATVVLSLLFLAFCQKASAQNIGVSGVVSDESGYPIIGASVLVKGTSTGTITDLNGLYSIDAPANGTLRFSYIGYADQEHPVNSRTIINVTLKESNVGLDEVVVVGYGTVKKRDLTGAVASVSSEQLKGRSYSNAMQSLAGQMSGVQVLQVSGAPGFAPSIKVRGSSSINSGTNPLYVIDGVPLDDPSQSTGQDTGDSFTANRNPMNFINPNDIESIEVLKDASSAAIYGSRGANGIVLITTKQGKAGKTRIEAI</sequence>
<dbReference type="PROSITE" id="PS52016">
    <property type="entry name" value="TONB_DEPENDENT_REC_3"/>
    <property type="match status" value="1"/>
</dbReference>
<dbReference type="FunFam" id="2.60.40.1120:FF:000003">
    <property type="entry name" value="Outer membrane protein Omp121"/>
    <property type="match status" value="1"/>
</dbReference>
<dbReference type="InterPro" id="IPR039426">
    <property type="entry name" value="TonB-dep_rcpt-like"/>
</dbReference>
<dbReference type="Gene3D" id="2.170.130.10">
    <property type="entry name" value="TonB-dependent receptor, plug domain"/>
    <property type="match status" value="1"/>
</dbReference>
<dbReference type="PANTHER" id="PTHR30069:SF29">
    <property type="entry name" value="HEMOGLOBIN AND HEMOGLOBIN-HAPTOGLOBIN-BINDING PROTEIN 1-RELATED"/>
    <property type="match status" value="1"/>
</dbReference>
<feature type="compositionally biased region" description="Polar residues" evidence="2">
    <location>
        <begin position="208"/>
        <end position="223"/>
    </location>
</feature>
<feature type="domain" description="TonB-dependent receptor plug" evidence="3">
    <location>
        <begin position="132"/>
        <end position="258"/>
    </location>
</feature>
<dbReference type="AlphaFoldDB" id="A0A5J4SJG1"/>
<feature type="region of interest" description="Disordered" evidence="2">
    <location>
        <begin position="201"/>
        <end position="223"/>
    </location>
</feature>
<evidence type="ECO:0000256" key="2">
    <source>
        <dbReference type="SAM" id="MobiDB-lite"/>
    </source>
</evidence>
<dbReference type="EMBL" id="SNRY01000150">
    <property type="protein sequence ID" value="KAA6345902.1"/>
    <property type="molecule type" value="Genomic_DNA"/>
</dbReference>
<dbReference type="Pfam" id="PF07715">
    <property type="entry name" value="Plug"/>
    <property type="match status" value="1"/>
</dbReference>
<keyword evidence="1" id="KW-0732">Signal</keyword>
<protein>
    <submittedName>
        <fullName evidence="4">TonB-dependent receptor SusC</fullName>
    </submittedName>
</protein>
<dbReference type="Pfam" id="PF13715">
    <property type="entry name" value="CarbopepD_reg_2"/>
    <property type="match status" value="1"/>
</dbReference>
<dbReference type="NCBIfam" id="TIGR04057">
    <property type="entry name" value="SusC_RagA_signa"/>
    <property type="match status" value="1"/>
</dbReference>
<accession>A0A5J4SJG1</accession>
<dbReference type="InterPro" id="IPR008969">
    <property type="entry name" value="CarboxyPept-like_regulatory"/>
</dbReference>
<proteinExistence type="predicted"/>
<dbReference type="GO" id="GO:0015344">
    <property type="term" value="F:siderophore uptake transmembrane transporter activity"/>
    <property type="evidence" value="ECO:0007669"/>
    <property type="project" value="TreeGrafter"/>
</dbReference>
<dbReference type="SUPFAM" id="SSF49464">
    <property type="entry name" value="Carboxypeptidase regulatory domain-like"/>
    <property type="match status" value="1"/>
</dbReference>
<dbReference type="InterPro" id="IPR037066">
    <property type="entry name" value="Plug_dom_sf"/>
</dbReference>
<organism evidence="4">
    <name type="scientific">termite gut metagenome</name>
    <dbReference type="NCBI Taxonomy" id="433724"/>
    <lineage>
        <taxon>unclassified sequences</taxon>
        <taxon>metagenomes</taxon>
        <taxon>organismal metagenomes</taxon>
    </lineage>
</organism>
<name>A0A5J4SJG1_9ZZZZ</name>
<dbReference type="PANTHER" id="PTHR30069">
    <property type="entry name" value="TONB-DEPENDENT OUTER MEMBRANE RECEPTOR"/>
    <property type="match status" value="1"/>
</dbReference>
<dbReference type="FunFam" id="2.170.130.10:FF:000008">
    <property type="entry name" value="SusC/RagA family TonB-linked outer membrane protein"/>
    <property type="match status" value="1"/>
</dbReference>
<dbReference type="SUPFAM" id="SSF56935">
    <property type="entry name" value="Porins"/>
    <property type="match status" value="1"/>
</dbReference>
<gene>
    <name evidence="4" type="ORF">EZS27_006542</name>
</gene>
<evidence type="ECO:0000313" key="4">
    <source>
        <dbReference type="EMBL" id="KAA6345902.1"/>
    </source>
</evidence>
<reference evidence="4" key="1">
    <citation type="submission" date="2019-03" db="EMBL/GenBank/DDBJ databases">
        <title>Single cell metagenomics reveals metabolic interactions within the superorganism composed of flagellate Streblomastix strix and complex community of Bacteroidetes bacteria on its surface.</title>
        <authorList>
            <person name="Treitli S.C."/>
            <person name="Kolisko M."/>
            <person name="Husnik F."/>
            <person name="Keeling P."/>
            <person name="Hampl V."/>
        </authorList>
    </citation>
    <scope>NUCLEOTIDE SEQUENCE</scope>
    <source>
        <strain evidence="4">STM</strain>
    </source>
</reference>
<dbReference type="Gene3D" id="2.60.40.1120">
    <property type="entry name" value="Carboxypeptidase-like, regulatory domain"/>
    <property type="match status" value="1"/>
</dbReference>
<keyword evidence="4" id="KW-0675">Receptor</keyword>
<comment type="caution">
    <text evidence="4">The sequence shown here is derived from an EMBL/GenBank/DDBJ whole genome shotgun (WGS) entry which is preliminary data.</text>
</comment>
<dbReference type="InterPro" id="IPR012910">
    <property type="entry name" value="Plug_dom"/>
</dbReference>
<evidence type="ECO:0000256" key="1">
    <source>
        <dbReference type="ARBA" id="ARBA00022729"/>
    </source>
</evidence>
<dbReference type="InterPro" id="IPR023997">
    <property type="entry name" value="TonB-dep_OMP_SusC/RagA_CS"/>
</dbReference>
<dbReference type="GO" id="GO:0044718">
    <property type="term" value="P:siderophore transmembrane transport"/>
    <property type="evidence" value="ECO:0007669"/>
    <property type="project" value="TreeGrafter"/>
</dbReference>